<keyword evidence="3" id="KW-1185">Reference proteome</keyword>
<organism evidence="2 3">
    <name type="scientific">Rhodalgimonas zhirmunskyi</name>
    <dbReference type="NCBI Taxonomy" id="2964767"/>
    <lineage>
        <taxon>Bacteria</taxon>
        <taxon>Pseudomonadati</taxon>
        <taxon>Pseudomonadota</taxon>
        <taxon>Alphaproteobacteria</taxon>
        <taxon>Rhodobacterales</taxon>
        <taxon>Roseobacteraceae</taxon>
        <taxon>Rhodalgimonas</taxon>
    </lineage>
</organism>
<keyword evidence="1" id="KW-0732">Signal</keyword>
<comment type="caution">
    <text evidence="2">The sequence shown here is derived from an EMBL/GenBank/DDBJ whole genome shotgun (WGS) entry which is preliminary data.</text>
</comment>
<evidence type="ECO:0000256" key="1">
    <source>
        <dbReference type="SAM" id="SignalP"/>
    </source>
</evidence>
<gene>
    <name evidence="2" type="ORF">NOI20_11375</name>
</gene>
<feature type="signal peptide" evidence="1">
    <location>
        <begin position="1"/>
        <end position="23"/>
    </location>
</feature>
<proteinExistence type="predicted"/>
<protein>
    <submittedName>
        <fullName evidence="2">Uncharacterized protein</fullName>
    </submittedName>
</protein>
<dbReference type="AlphaFoldDB" id="A0AAJ1UEZ2"/>
<evidence type="ECO:0000313" key="2">
    <source>
        <dbReference type="EMBL" id="MDQ2094712.1"/>
    </source>
</evidence>
<evidence type="ECO:0000313" key="3">
    <source>
        <dbReference type="Proteomes" id="UP001227162"/>
    </source>
</evidence>
<reference evidence="2" key="2">
    <citation type="submission" date="2023-04" db="EMBL/GenBank/DDBJ databases">
        <title>'Rhodoalgimonas zhirmunskyi' gen. nov., isolated from a red alga.</title>
        <authorList>
            <person name="Nedashkovskaya O.I."/>
            <person name="Otstavnykh N.Y."/>
            <person name="Bystritskaya E.P."/>
            <person name="Balabanova L.A."/>
            <person name="Isaeva M.P."/>
        </authorList>
    </citation>
    <scope>NUCLEOTIDE SEQUENCE</scope>
    <source>
        <strain evidence="2">10Alg 79</strain>
    </source>
</reference>
<sequence>MRRRKGISAALLAAAFAAGPVQAQVPLSDLTFVPACTQVTGDVDVVTAALGKAGWKVASKLSDAMVEDIAWANSAYYFGGDTGGASLAQVLDIQRKSARGLARKADIPRSRTRVLTRGDDTLVLALRTSVLGEIELECRVTAKTDSMAALRGALGETGAYPAYAPLDDIAVNDGKITITLLNAARLAGFDAPDAIIFTRATQGTKG</sequence>
<dbReference type="RefSeq" id="WP_317626328.1">
    <property type="nucleotide sequence ID" value="NZ_JANFFA010000003.1"/>
</dbReference>
<feature type="chain" id="PRO_5042469552" evidence="1">
    <location>
        <begin position="24"/>
        <end position="206"/>
    </location>
</feature>
<dbReference type="Proteomes" id="UP001227162">
    <property type="component" value="Unassembled WGS sequence"/>
</dbReference>
<name>A0AAJ1UEZ2_9RHOB</name>
<dbReference type="EMBL" id="JANFFA010000003">
    <property type="protein sequence ID" value="MDQ2094712.1"/>
    <property type="molecule type" value="Genomic_DNA"/>
</dbReference>
<accession>A0AAJ1UEZ2</accession>
<reference evidence="2" key="1">
    <citation type="submission" date="2022-07" db="EMBL/GenBank/DDBJ databases">
        <authorList>
            <person name="Otstavnykh N."/>
            <person name="Isaeva M."/>
            <person name="Bystritskaya E."/>
        </authorList>
    </citation>
    <scope>NUCLEOTIDE SEQUENCE</scope>
    <source>
        <strain evidence="2">10Alg 79</strain>
    </source>
</reference>